<accession>A0A9P7A7J7</accession>
<organism evidence="3 4">
    <name type="scientific">Suillus placidus</name>
    <dbReference type="NCBI Taxonomy" id="48579"/>
    <lineage>
        <taxon>Eukaryota</taxon>
        <taxon>Fungi</taxon>
        <taxon>Dikarya</taxon>
        <taxon>Basidiomycota</taxon>
        <taxon>Agaricomycotina</taxon>
        <taxon>Agaricomycetes</taxon>
        <taxon>Agaricomycetidae</taxon>
        <taxon>Boletales</taxon>
        <taxon>Suillineae</taxon>
        <taxon>Suillaceae</taxon>
        <taxon>Suillus</taxon>
    </lineage>
</organism>
<dbReference type="OrthoDB" id="3256715at2759"/>
<proteinExistence type="predicted"/>
<keyword evidence="2" id="KW-0812">Transmembrane</keyword>
<gene>
    <name evidence="3" type="ORF">EV702DRAFT_1060278</name>
</gene>
<feature type="transmembrane region" description="Helical" evidence="2">
    <location>
        <begin position="6"/>
        <end position="23"/>
    </location>
</feature>
<evidence type="ECO:0000256" key="1">
    <source>
        <dbReference type="SAM" id="MobiDB-lite"/>
    </source>
</evidence>
<feature type="compositionally biased region" description="Basic residues" evidence="1">
    <location>
        <begin position="88"/>
        <end position="99"/>
    </location>
</feature>
<comment type="caution">
    <text evidence="3">The sequence shown here is derived from an EMBL/GenBank/DDBJ whole genome shotgun (WGS) entry which is preliminary data.</text>
</comment>
<feature type="compositionally biased region" description="Polar residues" evidence="1">
    <location>
        <begin position="147"/>
        <end position="162"/>
    </location>
</feature>
<dbReference type="EMBL" id="JABBWD010000002">
    <property type="protein sequence ID" value="KAG1783110.1"/>
    <property type="molecule type" value="Genomic_DNA"/>
</dbReference>
<sequence>MARSHLALINLSLVSLSVLYYLAAMKFEVVWKSSHYHSDGRRRSRPKASAFHGWLVKWRATFSGNEHLRREGMREMREAKAMREYKRQQKAAKRAKNGRAKPGLFSRFSFGNTKTKRSLRPDTLARSSHSSRKSNNSRQAVLMRTPISRQPTRQNSRQPSYNSRRDLARMRSSKK</sequence>
<feature type="compositionally biased region" description="Basic and acidic residues" evidence="1">
    <location>
        <begin position="78"/>
        <end position="87"/>
    </location>
</feature>
<protein>
    <submittedName>
        <fullName evidence="3">Uncharacterized protein</fullName>
    </submittedName>
</protein>
<evidence type="ECO:0000313" key="4">
    <source>
        <dbReference type="Proteomes" id="UP000714275"/>
    </source>
</evidence>
<keyword evidence="2" id="KW-0472">Membrane</keyword>
<keyword evidence="4" id="KW-1185">Reference proteome</keyword>
<dbReference type="Proteomes" id="UP000714275">
    <property type="component" value="Unassembled WGS sequence"/>
</dbReference>
<evidence type="ECO:0000256" key="2">
    <source>
        <dbReference type="SAM" id="Phobius"/>
    </source>
</evidence>
<reference evidence="3" key="1">
    <citation type="journal article" date="2020" name="New Phytol.">
        <title>Comparative genomics reveals dynamic genome evolution in host specialist ectomycorrhizal fungi.</title>
        <authorList>
            <person name="Lofgren L.A."/>
            <person name="Nguyen N.H."/>
            <person name="Vilgalys R."/>
            <person name="Ruytinx J."/>
            <person name="Liao H.L."/>
            <person name="Branco S."/>
            <person name="Kuo A."/>
            <person name="LaButti K."/>
            <person name="Lipzen A."/>
            <person name="Andreopoulos W."/>
            <person name="Pangilinan J."/>
            <person name="Riley R."/>
            <person name="Hundley H."/>
            <person name="Na H."/>
            <person name="Barry K."/>
            <person name="Grigoriev I.V."/>
            <person name="Stajich J.E."/>
            <person name="Kennedy P.G."/>
        </authorList>
    </citation>
    <scope>NUCLEOTIDE SEQUENCE</scope>
    <source>
        <strain evidence="3">DOB743</strain>
    </source>
</reference>
<feature type="region of interest" description="Disordered" evidence="1">
    <location>
        <begin position="78"/>
        <end position="175"/>
    </location>
</feature>
<keyword evidence="2" id="KW-1133">Transmembrane helix</keyword>
<dbReference type="AlphaFoldDB" id="A0A9P7A7J7"/>
<name>A0A9P7A7J7_9AGAM</name>
<evidence type="ECO:0000313" key="3">
    <source>
        <dbReference type="EMBL" id="KAG1783110.1"/>
    </source>
</evidence>